<dbReference type="Proteomes" id="UP001566132">
    <property type="component" value="Unassembled WGS sequence"/>
</dbReference>
<sequence>MDNLRLYLATYNVGTSNPEQRLQDLLSITNQKGEKYPDFYVIGLQEVKSQPQNMLMDTLFDDAWTIALRNILDHKGYVKLKSIRLQGLLLSVFTLKKHLLNIREIESEYTRTGLAGMWGNKGAVSIRLSIYGCSLCFVNSHLSAHDNQLKDRIEDYNSIIKDQDFHVEETSKIFYHDYVFWMGDLNFRLLEDFERSSEEIERMIQKKDLQRLLEQDQLKYVMKKGEAFSEFTEKDPDFPPTFKFDVGSNSYDHKRRPAWCDRILYCVNSYNYENVTLKVDQLSYKHHPSYMLSDHKPVSADFNIKVFSDYSEHVVQFDRVISWEESADNKAYYKITKDIPPTKDDWIGLFKEDFSSLDDYVTYEYVSKCSTPTEERSLASLERPQKYEVTIPDVPSRCRGNYCLVYFSQSEDKVMSVLGISDPFPIIKTESD</sequence>
<dbReference type="EMBL" id="JBDJPC010000005">
    <property type="protein sequence ID" value="KAL1501734.1"/>
    <property type="molecule type" value="Genomic_DNA"/>
</dbReference>
<dbReference type="Pfam" id="PF22669">
    <property type="entry name" value="Exo_endo_phos2"/>
    <property type="match status" value="1"/>
</dbReference>
<evidence type="ECO:0000313" key="3">
    <source>
        <dbReference type="EMBL" id="KAL1501734.1"/>
    </source>
</evidence>
<dbReference type="FunFam" id="3.60.10.10:FF:000060">
    <property type="entry name" value="Uncharacterized protein, isoform C"/>
    <property type="match status" value="1"/>
</dbReference>
<keyword evidence="4" id="KW-1185">Reference proteome</keyword>
<evidence type="ECO:0000259" key="2">
    <source>
        <dbReference type="SMART" id="SM00128"/>
    </source>
</evidence>
<dbReference type="InterPro" id="IPR036691">
    <property type="entry name" value="Endo/exonu/phosph_ase_sf"/>
</dbReference>
<comment type="caution">
    <text evidence="3">The sequence shown here is derived from an EMBL/GenBank/DDBJ whole genome shotgun (WGS) entry which is preliminary data.</text>
</comment>
<protein>
    <recommendedName>
        <fullName evidence="2">Inositol polyphosphate-related phosphatase domain-containing protein</fullName>
    </recommendedName>
</protein>
<proteinExistence type="inferred from homology"/>
<dbReference type="Gene3D" id="2.60.40.2840">
    <property type="match status" value="1"/>
</dbReference>
<name>A0ABD1EVJ1_HYPHA</name>
<evidence type="ECO:0000256" key="1">
    <source>
        <dbReference type="ARBA" id="ARBA00005910"/>
    </source>
</evidence>
<dbReference type="Gene3D" id="3.60.10.10">
    <property type="entry name" value="Endonuclease/exonuclease/phosphatase"/>
    <property type="match status" value="1"/>
</dbReference>
<dbReference type="SMART" id="SM00128">
    <property type="entry name" value="IPPc"/>
    <property type="match status" value="1"/>
</dbReference>
<dbReference type="PANTHER" id="PTHR11200">
    <property type="entry name" value="INOSITOL 5-PHOSPHATASE"/>
    <property type="match status" value="1"/>
</dbReference>
<organism evidence="3 4">
    <name type="scientific">Hypothenemus hampei</name>
    <name type="common">Coffee berry borer</name>
    <dbReference type="NCBI Taxonomy" id="57062"/>
    <lineage>
        <taxon>Eukaryota</taxon>
        <taxon>Metazoa</taxon>
        <taxon>Ecdysozoa</taxon>
        <taxon>Arthropoda</taxon>
        <taxon>Hexapoda</taxon>
        <taxon>Insecta</taxon>
        <taxon>Pterygota</taxon>
        <taxon>Neoptera</taxon>
        <taxon>Endopterygota</taxon>
        <taxon>Coleoptera</taxon>
        <taxon>Polyphaga</taxon>
        <taxon>Cucujiformia</taxon>
        <taxon>Curculionidae</taxon>
        <taxon>Scolytinae</taxon>
        <taxon>Hypothenemus</taxon>
    </lineage>
</organism>
<accession>A0ABD1EVJ1</accession>
<dbReference type="SUPFAM" id="SSF56219">
    <property type="entry name" value="DNase I-like"/>
    <property type="match status" value="1"/>
</dbReference>
<reference evidence="3 4" key="1">
    <citation type="submission" date="2024-05" db="EMBL/GenBank/DDBJ databases">
        <title>Genetic variation in Jamaican populations of the coffee berry borer (Hypothenemus hampei).</title>
        <authorList>
            <person name="Errbii M."/>
            <person name="Myrie A."/>
        </authorList>
    </citation>
    <scope>NUCLEOTIDE SEQUENCE [LARGE SCALE GENOMIC DNA]</scope>
    <source>
        <strain evidence="3">JA-Hopewell-2020-01-JO</strain>
        <tissue evidence="3">Whole body</tissue>
    </source>
</reference>
<evidence type="ECO:0000313" key="4">
    <source>
        <dbReference type="Proteomes" id="UP001566132"/>
    </source>
</evidence>
<dbReference type="AlphaFoldDB" id="A0ABD1EVJ1"/>
<dbReference type="PANTHER" id="PTHR11200:SF275">
    <property type="entry name" value="LD06095P"/>
    <property type="match status" value="1"/>
</dbReference>
<dbReference type="Pfam" id="PF17751">
    <property type="entry name" value="SKICH"/>
    <property type="match status" value="1"/>
</dbReference>
<dbReference type="InterPro" id="IPR041611">
    <property type="entry name" value="SKICH"/>
</dbReference>
<feature type="domain" description="Inositol polyphosphate-related phosphatase" evidence="2">
    <location>
        <begin position="2"/>
        <end position="311"/>
    </location>
</feature>
<gene>
    <name evidence="3" type="ORF">ABEB36_007010</name>
</gene>
<dbReference type="InterPro" id="IPR046985">
    <property type="entry name" value="IP5"/>
</dbReference>
<dbReference type="InterPro" id="IPR000300">
    <property type="entry name" value="IPPc"/>
</dbReference>
<comment type="similarity">
    <text evidence="1">Belongs to the inositol 1,4,5-trisphosphate 5-phosphatase type II family.</text>
</comment>